<comment type="caution">
    <text evidence="2">The sequence shown here is derived from an EMBL/GenBank/DDBJ whole genome shotgun (WGS) entry which is preliminary data.</text>
</comment>
<feature type="transmembrane region" description="Helical" evidence="1">
    <location>
        <begin position="60"/>
        <end position="78"/>
    </location>
</feature>
<proteinExistence type="predicted"/>
<keyword evidence="1" id="KW-0812">Transmembrane</keyword>
<evidence type="ECO:0000313" key="2">
    <source>
        <dbReference type="EMBL" id="MBE9662356.1"/>
    </source>
</evidence>
<accession>A0A929L340</accession>
<dbReference type="AlphaFoldDB" id="A0A929L340"/>
<dbReference type="EMBL" id="JADFFL010000003">
    <property type="protein sequence ID" value="MBE9662356.1"/>
    <property type="molecule type" value="Genomic_DNA"/>
</dbReference>
<gene>
    <name evidence="2" type="ORF">IRJ16_10715</name>
</gene>
<evidence type="ECO:0000256" key="1">
    <source>
        <dbReference type="SAM" id="Phobius"/>
    </source>
</evidence>
<feature type="transmembrane region" description="Helical" evidence="1">
    <location>
        <begin position="24"/>
        <end position="48"/>
    </location>
</feature>
<keyword evidence="1" id="KW-0472">Membrane</keyword>
<protein>
    <submittedName>
        <fullName evidence="2">Uncharacterized protein</fullName>
    </submittedName>
</protein>
<dbReference type="Proteomes" id="UP000622475">
    <property type="component" value="Unassembled WGS sequence"/>
</dbReference>
<sequence length="178" mass="20422">MPAKPIITQHPDRTEVIIPPDPNWLIMLVVVFILAFWWISGGVIAIRAIIDSRELDANDWVWATWGIAVMLILLRYIWAAITGTERIIFTFGSMSVKRSLLSSAEVYDLPKIRRFEVIEMDENYSVFDGRLPDADGKGTIRFRYLDKYVRIGYGLSLSAAERLVKDLAERNIVTDKNF</sequence>
<keyword evidence="3" id="KW-1185">Reference proteome</keyword>
<organism evidence="2 3">
    <name type="scientific">Mucilaginibacter myungsuensis</name>
    <dbReference type="NCBI Taxonomy" id="649104"/>
    <lineage>
        <taxon>Bacteria</taxon>
        <taxon>Pseudomonadati</taxon>
        <taxon>Bacteroidota</taxon>
        <taxon>Sphingobacteriia</taxon>
        <taxon>Sphingobacteriales</taxon>
        <taxon>Sphingobacteriaceae</taxon>
        <taxon>Mucilaginibacter</taxon>
    </lineage>
</organism>
<name>A0A929L340_9SPHI</name>
<evidence type="ECO:0000313" key="3">
    <source>
        <dbReference type="Proteomes" id="UP000622475"/>
    </source>
</evidence>
<dbReference type="RefSeq" id="WP_194111527.1">
    <property type="nucleotide sequence ID" value="NZ_JADFFL010000003.1"/>
</dbReference>
<reference evidence="2" key="1">
    <citation type="submission" date="2020-10" db="EMBL/GenBank/DDBJ databases">
        <title>Mucilaginibacter mali sp. nov., isolated from rhizosphere soil of apple orchard.</title>
        <authorList>
            <person name="Lee J.-S."/>
            <person name="Kim H.S."/>
            <person name="Kim J.-S."/>
        </authorList>
    </citation>
    <scope>NUCLEOTIDE SEQUENCE</scope>
    <source>
        <strain evidence="2">KCTC 22746</strain>
    </source>
</reference>
<keyword evidence="1" id="KW-1133">Transmembrane helix</keyword>